<evidence type="ECO:0000256" key="13">
    <source>
        <dbReference type="SAM" id="MobiDB-lite"/>
    </source>
</evidence>
<feature type="domain" description="PB1" evidence="15">
    <location>
        <begin position="199"/>
        <end position="284"/>
    </location>
</feature>
<dbReference type="InterPro" id="IPR032350">
    <property type="entry name" value="Nbr1_FW"/>
</dbReference>
<keyword evidence="4" id="KW-0813">Transport</keyword>
<dbReference type="GO" id="GO:0031410">
    <property type="term" value="C:cytoplasmic vesicle"/>
    <property type="evidence" value="ECO:0007669"/>
    <property type="project" value="UniProtKB-KW"/>
</dbReference>
<evidence type="ECO:0000256" key="12">
    <source>
        <dbReference type="PROSITE-ProRule" id="PRU00228"/>
    </source>
</evidence>
<sequence>MASTAVIDVRYFGTSKVRAAGRVRHLSARVENNGELDLDMGGLRREIRSLCALPPAADITLTYIDENYDVVTLVDDDDLRDAMRQRLEPFRIDVLMNDDKEDRGKNSSSEKCLVTDAVNATSDVSNSNVFDEFHLANYDHPVSPRVKQSEDECGMMCDAGIRCGACNDKVAKLWLAALALVVSVRLLSRRHGSESMASTKVIKVQYAETLRRFNASVNENNQLDLDMSGLREKILSLFNLHSDADITLAYVDEDGDVVTLVDDGDLHDTMRQKLKFLKIYVQINKDKSAKSSGSSTPLRSPQGQTPIPDFNADVAEVLKSLPEPLREFASKFPLDLASKVASSSPVFAELVDCFSKMGLSYLIPDAQVQTAGDSGKQNGASKSPVDPPAASKSNDLKGDGRSEPISAAEESSTKKGQATDSVNVTKDVGMSAPPLYATLDLNFLPTDSNLSGPMPINDSPAGSSLHTSDARKESKQLPNGRLNIQKKLHSKKPFGCGPSASSARAASNIHDMISTRFNECPFTGTPIANDSATPAACRRIPFKRNHSEAMGGMFHTGVRCDGCGCHPIVGPRFKSIVKEDYDLCRICFASKGSATDYIRIDHPISHRHPRPFKGLYEQPPWVGPPVMPKILRGSMKQGRPKLDSRFVLDVNVMDGTFIAPSTPFTKIWRMRNNGGMVWPQGTTLVWIGGDRFSNSDSVEIEIPADGVPAENEMDIAVDFTAPESPGRYISYWRMATSSGQKFGQRVWVLIQVDTSLKDSFFESFQGLNLNLPPKESEKIDVNLQPAAGSDFLQPSGSSPLKEPVKPMPTEQPGHDQELHFPINDSLLVGHSASAPTEPQGSSTVMYPTVEPQGSSAVLYPTVKPQGSSTVLYPTVDIFEPSPPSPKFSLVVNAPASSEGTSSNNAVEDTMLKELEAMGFKQVNLNKEILRLNDYNMEQSVDDLCEVSDWDPILEELQEMGFCDTEMNKKLLVKNNGSIKRVVMDLINGEQL</sequence>
<comment type="subcellular location">
    <subcellularLocation>
        <location evidence="2">Cytoplasmic vesicle</location>
        <location evidence="2">Autophagosome</location>
    </subcellularLocation>
    <subcellularLocation>
        <location evidence="1">Vacuole</location>
    </subcellularLocation>
</comment>
<dbReference type="InterPro" id="IPR009060">
    <property type="entry name" value="UBA-like_sf"/>
</dbReference>
<dbReference type="SUPFAM" id="SSF54277">
    <property type="entry name" value="CAD &amp; PB1 domains"/>
    <property type="match status" value="2"/>
</dbReference>
<dbReference type="InterPro" id="IPR053793">
    <property type="entry name" value="PB1-like"/>
</dbReference>
<dbReference type="PANTHER" id="PTHR20930:SF0">
    <property type="entry name" value="PROTEIN ILRUN"/>
    <property type="match status" value="1"/>
</dbReference>
<feature type="compositionally biased region" description="Polar residues" evidence="13">
    <location>
        <begin position="370"/>
        <end position="381"/>
    </location>
</feature>
<dbReference type="InterPro" id="IPR000433">
    <property type="entry name" value="Znf_ZZ"/>
</dbReference>
<feature type="domain" description="ZZ-type" evidence="14">
    <location>
        <begin position="555"/>
        <end position="605"/>
    </location>
</feature>
<evidence type="ECO:0000313" key="16">
    <source>
        <dbReference type="EMBL" id="RXH96176.1"/>
    </source>
</evidence>
<feature type="region of interest" description="Disordered" evidence="13">
    <location>
        <begin position="450"/>
        <end position="483"/>
    </location>
</feature>
<keyword evidence="8" id="KW-0862">Zinc</keyword>
<evidence type="ECO:0000256" key="3">
    <source>
        <dbReference type="ARBA" id="ARBA00011726"/>
    </source>
</evidence>
<evidence type="ECO:0000256" key="11">
    <source>
        <dbReference type="ARBA" id="ARBA00023329"/>
    </source>
</evidence>
<evidence type="ECO:0000256" key="9">
    <source>
        <dbReference type="ARBA" id="ARBA00022927"/>
    </source>
</evidence>
<dbReference type="SUPFAM" id="SSF46934">
    <property type="entry name" value="UBA-like"/>
    <property type="match status" value="1"/>
</dbReference>
<comment type="subunit">
    <text evidence="3">Homodimers and heterodimers.</text>
</comment>
<dbReference type="Pfam" id="PF24932">
    <property type="entry name" value="UBA_NBR1_C"/>
    <property type="match status" value="2"/>
</dbReference>
<dbReference type="Pfam" id="PF16158">
    <property type="entry name" value="N_BRCA1_IG"/>
    <property type="match status" value="1"/>
</dbReference>
<dbReference type="Pfam" id="PF00564">
    <property type="entry name" value="PB1"/>
    <property type="match status" value="2"/>
</dbReference>
<dbReference type="EMBL" id="RDQH01000332">
    <property type="protein sequence ID" value="RXH96176.1"/>
    <property type="molecule type" value="Genomic_DNA"/>
</dbReference>
<dbReference type="SUPFAM" id="SSF57850">
    <property type="entry name" value="RING/U-box"/>
    <property type="match status" value="1"/>
</dbReference>
<dbReference type="Gene3D" id="2.60.40.10">
    <property type="entry name" value="Immunoglobulins"/>
    <property type="match status" value="1"/>
</dbReference>
<dbReference type="InterPro" id="IPR013783">
    <property type="entry name" value="Ig-like_fold"/>
</dbReference>
<accession>A0A498JMA3</accession>
<dbReference type="Pfam" id="PF00569">
    <property type="entry name" value="ZZ"/>
    <property type="match status" value="1"/>
</dbReference>
<evidence type="ECO:0000256" key="10">
    <source>
        <dbReference type="ARBA" id="ARBA00023006"/>
    </source>
</evidence>
<dbReference type="GO" id="GO:0008270">
    <property type="term" value="F:zinc ion binding"/>
    <property type="evidence" value="ECO:0007669"/>
    <property type="project" value="UniProtKB-KW"/>
</dbReference>
<dbReference type="Gene3D" id="1.10.8.10">
    <property type="entry name" value="DNA helicase RuvA subunit, C-terminal domain"/>
    <property type="match status" value="2"/>
</dbReference>
<proteinExistence type="predicted"/>
<keyword evidence="17" id="KW-1185">Reference proteome</keyword>
<dbReference type="PROSITE" id="PS50135">
    <property type="entry name" value="ZF_ZZ_2"/>
    <property type="match status" value="1"/>
</dbReference>
<name>A0A498JMA3_MALDO</name>
<dbReference type="SMART" id="SM00666">
    <property type="entry name" value="PB1"/>
    <property type="match status" value="2"/>
</dbReference>
<keyword evidence="5" id="KW-0926">Vacuole</keyword>
<dbReference type="PANTHER" id="PTHR20930">
    <property type="entry name" value="OVARIAN CARCINOMA ANTIGEN CA125-RELATED"/>
    <property type="match status" value="1"/>
</dbReference>
<dbReference type="InterPro" id="IPR000270">
    <property type="entry name" value="PB1_dom"/>
</dbReference>
<protein>
    <recommendedName>
        <fullName evidence="18">ZZ-type domain-containing protein</fullName>
    </recommendedName>
</protein>
<evidence type="ECO:0000256" key="7">
    <source>
        <dbReference type="ARBA" id="ARBA00022771"/>
    </source>
</evidence>
<dbReference type="GO" id="GO:0015031">
    <property type="term" value="P:protein transport"/>
    <property type="evidence" value="ECO:0007669"/>
    <property type="project" value="UniProtKB-KW"/>
</dbReference>
<evidence type="ECO:0008006" key="18">
    <source>
        <dbReference type="Google" id="ProtNLM"/>
    </source>
</evidence>
<dbReference type="AlphaFoldDB" id="A0A498JMA3"/>
<dbReference type="Gene3D" id="3.10.20.90">
    <property type="entry name" value="Phosphatidylinositol 3-kinase Catalytic Subunit, Chain A, domain 1"/>
    <property type="match status" value="2"/>
</dbReference>
<feature type="region of interest" description="Disordered" evidence="13">
    <location>
        <begin position="787"/>
        <end position="817"/>
    </location>
</feature>
<dbReference type="InterPro" id="IPR056893">
    <property type="entry name" value="UBA_Nbr1_C"/>
</dbReference>
<evidence type="ECO:0000256" key="4">
    <source>
        <dbReference type="ARBA" id="ARBA00022448"/>
    </source>
</evidence>
<dbReference type="GO" id="GO:0006914">
    <property type="term" value="P:autophagy"/>
    <property type="evidence" value="ECO:0007669"/>
    <property type="project" value="UniProtKB-KW"/>
</dbReference>
<dbReference type="Gene3D" id="3.30.60.90">
    <property type="match status" value="1"/>
</dbReference>
<dbReference type="FunFam" id="2.60.40.10:FF:000199">
    <property type="entry name" value="next to BRCA1 gene 1 protein-like"/>
    <property type="match status" value="1"/>
</dbReference>
<dbReference type="PROSITE" id="PS51745">
    <property type="entry name" value="PB1"/>
    <property type="match status" value="1"/>
</dbReference>
<gene>
    <name evidence="16" type="ORF">DVH24_008676</name>
</gene>
<keyword evidence="7 12" id="KW-0863">Zinc-finger</keyword>
<keyword evidence="6" id="KW-0479">Metal-binding</keyword>
<feature type="region of interest" description="Disordered" evidence="13">
    <location>
        <begin position="288"/>
        <end position="309"/>
    </location>
</feature>
<evidence type="ECO:0000256" key="1">
    <source>
        <dbReference type="ARBA" id="ARBA00004116"/>
    </source>
</evidence>
<keyword evidence="10" id="KW-0072">Autophagy</keyword>
<feature type="compositionally biased region" description="Polar residues" evidence="13">
    <location>
        <begin position="290"/>
        <end position="305"/>
    </location>
</feature>
<evidence type="ECO:0000256" key="2">
    <source>
        <dbReference type="ARBA" id="ARBA00004419"/>
    </source>
</evidence>
<evidence type="ECO:0000259" key="14">
    <source>
        <dbReference type="PROSITE" id="PS50135"/>
    </source>
</evidence>
<dbReference type="CDD" id="cd14947">
    <property type="entry name" value="NBR1_like"/>
    <property type="match status" value="1"/>
</dbReference>
<evidence type="ECO:0000256" key="8">
    <source>
        <dbReference type="ARBA" id="ARBA00022833"/>
    </source>
</evidence>
<evidence type="ECO:0000259" key="15">
    <source>
        <dbReference type="PROSITE" id="PS51745"/>
    </source>
</evidence>
<keyword evidence="9" id="KW-0653">Protein transport</keyword>
<dbReference type="STRING" id="3750.A0A498JMA3"/>
<keyword evidence="11" id="KW-0968">Cytoplasmic vesicle</keyword>
<dbReference type="SMART" id="SM00291">
    <property type="entry name" value="ZnF_ZZ"/>
    <property type="match status" value="1"/>
</dbReference>
<dbReference type="Proteomes" id="UP000290289">
    <property type="component" value="Chromosome 6"/>
</dbReference>
<evidence type="ECO:0000256" key="6">
    <source>
        <dbReference type="ARBA" id="ARBA00022723"/>
    </source>
</evidence>
<comment type="caution">
    <text evidence="16">The sequence shown here is derived from an EMBL/GenBank/DDBJ whole genome shotgun (WGS) entry which is preliminary data.</text>
</comment>
<evidence type="ECO:0000313" key="17">
    <source>
        <dbReference type="Proteomes" id="UP000290289"/>
    </source>
</evidence>
<feature type="region of interest" description="Disordered" evidence="13">
    <location>
        <begin position="370"/>
        <end position="422"/>
    </location>
</feature>
<organism evidence="16 17">
    <name type="scientific">Malus domestica</name>
    <name type="common">Apple</name>
    <name type="synonym">Pyrus malus</name>
    <dbReference type="NCBI Taxonomy" id="3750"/>
    <lineage>
        <taxon>Eukaryota</taxon>
        <taxon>Viridiplantae</taxon>
        <taxon>Streptophyta</taxon>
        <taxon>Embryophyta</taxon>
        <taxon>Tracheophyta</taxon>
        <taxon>Spermatophyta</taxon>
        <taxon>Magnoliopsida</taxon>
        <taxon>eudicotyledons</taxon>
        <taxon>Gunneridae</taxon>
        <taxon>Pentapetalae</taxon>
        <taxon>rosids</taxon>
        <taxon>fabids</taxon>
        <taxon>Rosales</taxon>
        <taxon>Rosaceae</taxon>
        <taxon>Amygdaloideae</taxon>
        <taxon>Maleae</taxon>
        <taxon>Malus</taxon>
    </lineage>
</organism>
<reference evidence="16 17" key="1">
    <citation type="submission" date="2018-10" db="EMBL/GenBank/DDBJ databases">
        <title>A high-quality apple genome assembly.</title>
        <authorList>
            <person name="Hu J."/>
        </authorList>
    </citation>
    <scope>NUCLEOTIDE SEQUENCE [LARGE SCALE GENOMIC DNA]</scope>
    <source>
        <strain evidence="17">cv. HFTH1</strain>
        <tissue evidence="16">Young leaf</tissue>
    </source>
</reference>
<evidence type="ECO:0000256" key="5">
    <source>
        <dbReference type="ARBA" id="ARBA00022554"/>
    </source>
</evidence>
<dbReference type="GO" id="GO:0005776">
    <property type="term" value="C:autophagosome"/>
    <property type="evidence" value="ECO:0007669"/>
    <property type="project" value="UniProtKB-SubCell"/>
</dbReference>
<dbReference type="FunFam" id="1.10.8.10:FF:000085">
    <property type="entry name" value="protein NBR1 homolog"/>
    <property type="match status" value="1"/>
</dbReference>
<dbReference type="InterPro" id="IPR043145">
    <property type="entry name" value="Znf_ZZ_sf"/>
</dbReference>
<dbReference type="CDD" id="cd14319">
    <property type="entry name" value="UBA_NBR1"/>
    <property type="match status" value="1"/>
</dbReference>